<dbReference type="Pfam" id="PF00382">
    <property type="entry name" value="TFIIB"/>
    <property type="match status" value="2"/>
</dbReference>
<dbReference type="GO" id="GO:0070897">
    <property type="term" value="P:transcription preinitiation complex assembly"/>
    <property type="evidence" value="ECO:0007669"/>
    <property type="project" value="InterPro"/>
</dbReference>
<dbReference type="SUPFAM" id="SSF57783">
    <property type="entry name" value="Zinc beta-ribbon"/>
    <property type="match status" value="1"/>
</dbReference>
<dbReference type="GO" id="GO:0000126">
    <property type="term" value="C:transcription factor TFIIIB complex"/>
    <property type="evidence" value="ECO:0007669"/>
    <property type="project" value="TreeGrafter"/>
</dbReference>
<keyword evidence="3" id="KW-0479">Metal-binding</keyword>
<evidence type="ECO:0000313" key="13">
    <source>
        <dbReference type="EMBL" id="EKX72873.1"/>
    </source>
</evidence>
<evidence type="ECO:0000256" key="5">
    <source>
        <dbReference type="ARBA" id="ARBA00022833"/>
    </source>
</evidence>
<dbReference type="OrthoDB" id="511529at2759"/>
<accession>L1LCJ0</accession>
<dbReference type="KEGG" id="beq:BEWA_014320"/>
<protein>
    <recommendedName>
        <fullName evidence="10">B-related factor 1</fullName>
    </recommendedName>
</protein>
<dbReference type="InterPro" id="IPR013137">
    <property type="entry name" value="Znf_TFIIB"/>
</dbReference>
<organism evidence="13 14">
    <name type="scientific">Theileria equi strain WA</name>
    <dbReference type="NCBI Taxonomy" id="1537102"/>
    <lineage>
        <taxon>Eukaryota</taxon>
        <taxon>Sar</taxon>
        <taxon>Alveolata</taxon>
        <taxon>Apicomplexa</taxon>
        <taxon>Aconoidasida</taxon>
        <taxon>Piroplasmida</taxon>
        <taxon>Theileriidae</taxon>
        <taxon>Theileria</taxon>
    </lineage>
</organism>
<dbReference type="RefSeq" id="XP_004832325.1">
    <property type="nucleotide sequence ID" value="XM_004832268.1"/>
</dbReference>
<evidence type="ECO:0000256" key="7">
    <source>
        <dbReference type="ARBA" id="ARBA00023159"/>
    </source>
</evidence>
<comment type="caution">
    <text evidence="13">The sequence shown here is derived from an EMBL/GenBank/DDBJ whole genome shotgun (WGS) entry which is preliminary data.</text>
</comment>
<keyword evidence="9" id="KW-0539">Nucleus</keyword>
<dbReference type="PANTHER" id="PTHR11618:SF4">
    <property type="entry name" value="TRANSCRIPTION FACTOR IIIB 90 KDA SUBUNIT"/>
    <property type="match status" value="1"/>
</dbReference>
<dbReference type="InterPro" id="IPR036915">
    <property type="entry name" value="Cyclin-like_sf"/>
</dbReference>
<dbReference type="GeneID" id="15804508"/>
<dbReference type="STRING" id="1537102.L1LCJ0"/>
<evidence type="ECO:0000313" key="14">
    <source>
        <dbReference type="Proteomes" id="UP000031512"/>
    </source>
</evidence>
<dbReference type="GO" id="GO:0005634">
    <property type="term" value="C:nucleus"/>
    <property type="evidence" value="ECO:0007669"/>
    <property type="project" value="UniProtKB-SubCell"/>
</dbReference>
<dbReference type="Gene3D" id="1.10.472.10">
    <property type="entry name" value="Cyclin-like"/>
    <property type="match status" value="2"/>
</dbReference>
<name>L1LCJ0_THEEQ</name>
<evidence type="ECO:0000256" key="2">
    <source>
        <dbReference type="ARBA" id="ARBA00010857"/>
    </source>
</evidence>
<sequence>MVLKSCTYCGSQDLESVKHLGELVCQDCGAVLQENTVLEDLQYSENRLGSSTLVGQFIPVSGIRPGTLSSGSLPSRDHVLKRGCDNIERIALRLNLSPEHINKAQAIYKLAVQRNFTMGRNNLHVASCCLYTVCRREKTPHLLIDFSDILQTPVKTIGQIFMKLVRMLHISVPNVDPSIFFERFASKLYLKDNIQKVISTGVRIIQAMNRDWLCTGRRPTGLCGAALVVAARFHGISLPAEDVAAVVRISHPTIMKRLSEFKDTCAAHLKCSEFEKVDLDTLPNIKLPPCLISKYAAKERKYAKSLDGRSDVSTTDTAEYDLRGKDYAETDSTYSDFDRQSDPCLSENSPILGPINVNIPTDVLCNDQPTAAQINNIAQSILENFKVNQPSIGGLCKFNETESCEDSELSSDDEEDIQVFAEMILPESEKESKTKLWDEITKDIMQKVMRRQKERKKREESGQAIKKRKYTRRKYMDYPEANNAAESTKMALERRAKGFISHINTNAFNALLSQS</sequence>
<keyword evidence="14" id="KW-1185">Reference proteome</keyword>
<evidence type="ECO:0000256" key="10">
    <source>
        <dbReference type="ARBA" id="ARBA00031009"/>
    </source>
</evidence>
<evidence type="ECO:0000256" key="9">
    <source>
        <dbReference type="ARBA" id="ARBA00023242"/>
    </source>
</evidence>
<dbReference type="SMART" id="SM00385">
    <property type="entry name" value="CYCLIN"/>
    <property type="match status" value="2"/>
</dbReference>
<dbReference type="InterPro" id="IPR011665">
    <property type="entry name" value="BRF1_TBP-bd_dom"/>
</dbReference>
<keyword evidence="4 11" id="KW-0863">Zinc-finger</keyword>
<dbReference type="EMBL" id="ACOU01000004">
    <property type="protein sequence ID" value="EKX72873.1"/>
    <property type="molecule type" value="Genomic_DNA"/>
</dbReference>
<dbReference type="InterPro" id="IPR013763">
    <property type="entry name" value="Cyclin-like_dom"/>
</dbReference>
<dbReference type="Pfam" id="PF07741">
    <property type="entry name" value="BRF1"/>
    <property type="match status" value="1"/>
</dbReference>
<evidence type="ECO:0000256" key="11">
    <source>
        <dbReference type="PROSITE-ProRule" id="PRU00469"/>
    </source>
</evidence>
<keyword evidence="6" id="KW-0805">Transcription regulation</keyword>
<dbReference type="GO" id="GO:0000995">
    <property type="term" value="F:RNA polymerase III general transcription initiation factor activity"/>
    <property type="evidence" value="ECO:0007669"/>
    <property type="project" value="TreeGrafter"/>
</dbReference>
<keyword evidence="5" id="KW-0862">Zinc</keyword>
<dbReference type="Gene3D" id="2.20.25.10">
    <property type="match status" value="1"/>
</dbReference>
<evidence type="ECO:0000256" key="8">
    <source>
        <dbReference type="ARBA" id="ARBA00023163"/>
    </source>
</evidence>
<evidence type="ECO:0000256" key="4">
    <source>
        <dbReference type="ARBA" id="ARBA00022771"/>
    </source>
</evidence>
<dbReference type="CDD" id="cd20554">
    <property type="entry name" value="CYCLIN_TFIIIB90_rpt2"/>
    <property type="match status" value="1"/>
</dbReference>
<evidence type="ECO:0000259" key="12">
    <source>
        <dbReference type="PROSITE" id="PS51134"/>
    </source>
</evidence>
<comment type="subcellular location">
    <subcellularLocation>
        <location evidence="1">Nucleus</location>
    </subcellularLocation>
</comment>
<dbReference type="SUPFAM" id="SSF47954">
    <property type="entry name" value="Cyclin-like"/>
    <property type="match status" value="2"/>
</dbReference>
<dbReference type="GO" id="GO:0097550">
    <property type="term" value="C:transcription preinitiation complex"/>
    <property type="evidence" value="ECO:0007669"/>
    <property type="project" value="TreeGrafter"/>
</dbReference>
<dbReference type="PROSITE" id="PS51134">
    <property type="entry name" value="ZF_TFIIB"/>
    <property type="match status" value="1"/>
</dbReference>
<dbReference type="FunFam" id="1.10.472.10:FF:000002">
    <property type="entry name" value="Transcription factor IIIB 90 kDa subunit"/>
    <property type="match status" value="1"/>
</dbReference>
<dbReference type="GO" id="GO:0001006">
    <property type="term" value="F:RNA polymerase III type 3 promoter sequence-specific DNA binding"/>
    <property type="evidence" value="ECO:0007669"/>
    <property type="project" value="TreeGrafter"/>
</dbReference>
<dbReference type="PRINTS" id="PR00685">
    <property type="entry name" value="TIFACTORIIB"/>
</dbReference>
<dbReference type="GO" id="GO:0017025">
    <property type="term" value="F:TBP-class protein binding"/>
    <property type="evidence" value="ECO:0007669"/>
    <property type="project" value="InterPro"/>
</dbReference>
<evidence type="ECO:0000256" key="6">
    <source>
        <dbReference type="ARBA" id="ARBA00023015"/>
    </source>
</evidence>
<keyword evidence="7" id="KW-0010">Activator</keyword>
<evidence type="ECO:0000256" key="3">
    <source>
        <dbReference type="ARBA" id="ARBA00022723"/>
    </source>
</evidence>
<dbReference type="AlphaFoldDB" id="L1LCJ0"/>
<gene>
    <name evidence="13" type="ORF">BEWA_014320</name>
</gene>
<proteinExistence type="inferred from homology"/>
<dbReference type="PANTHER" id="PTHR11618">
    <property type="entry name" value="TRANSCRIPTION INITIATION FACTOR IIB-RELATED"/>
    <property type="match status" value="1"/>
</dbReference>
<evidence type="ECO:0000256" key="1">
    <source>
        <dbReference type="ARBA" id="ARBA00004123"/>
    </source>
</evidence>
<dbReference type="GO" id="GO:0008270">
    <property type="term" value="F:zinc ion binding"/>
    <property type="evidence" value="ECO:0007669"/>
    <property type="project" value="UniProtKB-KW"/>
</dbReference>
<reference evidence="13 14" key="1">
    <citation type="journal article" date="2012" name="BMC Genomics">
        <title>Comparative genomic analysis and phylogenetic position of Theileria equi.</title>
        <authorList>
            <person name="Kappmeyer L.S."/>
            <person name="Thiagarajan M."/>
            <person name="Herndon D.R."/>
            <person name="Ramsay J.D."/>
            <person name="Caler E."/>
            <person name="Djikeng A."/>
            <person name="Gillespie J.J."/>
            <person name="Lau A.O."/>
            <person name="Roalson E.H."/>
            <person name="Silva J.C."/>
            <person name="Silva M.G."/>
            <person name="Suarez C.E."/>
            <person name="Ueti M.W."/>
            <person name="Nene V.M."/>
            <person name="Mealey R.H."/>
            <person name="Knowles D.P."/>
            <person name="Brayton K.A."/>
        </authorList>
    </citation>
    <scope>NUCLEOTIDE SEQUENCE [LARGE SCALE GENOMIC DNA]</scope>
    <source>
        <strain evidence="13 14">WA</strain>
    </source>
</reference>
<feature type="domain" description="TFIIB-type" evidence="12">
    <location>
        <begin position="1"/>
        <end position="33"/>
    </location>
</feature>
<keyword evidence="8" id="KW-0804">Transcription</keyword>
<comment type="similarity">
    <text evidence="2">Belongs to the TFIIB family.</text>
</comment>
<dbReference type="VEuPathDB" id="PiroplasmaDB:BEWA_014320"/>
<dbReference type="CDD" id="cd20553">
    <property type="entry name" value="CYCLIN_TFIIIB90_rpt1"/>
    <property type="match status" value="1"/>
</dbReference>
<dbReference type="eggNOG" id="KOG1598">
    <property type="taxonomic scope" value="Eukaryota"/>
</dbReference>
<dbReference type="Proteomes" id="UP000031512">
    <property type="component" value="Unassembled WGS sequence"/>
</dbReference>
<dbReference type="InterPro" id="IPR013150">
    <property type="entry name" value="TFIIB_cyclin"/>
</dbReference>
<dbReference type="InterPro" id="IPR000812">
    <property type="entry name" value="TFIIB"/>
</dbReference>